<feature type="compositionally biased region" description="Low complexity" evidence="1">
    <location>
        <begin position="179"/>
        <end position="191"/>
    </location>
</feature>
<dbReference type="AlphaFoldDB" id="M5C1U8"/>
<name>M5C1U8_THACB</name>
<evidence type="ECO:0000313" key="3">
    <source>
        <dbReference type="Proteomes" id="UP000012065"/>
    </source>
</evidence>
<dbReference type="HOGENOM" id="CLU_038294_0_0_1"/>
<reference evidence="2 3" key="1">
    <citation type="journal article" date="2013" name="J. Biotechnol.">
        <title>Establishment and interpretation of the genome sequence of the phytopathogenic fungus Rhizoctonia solani AG1-IB isolate 7/3/14.</title>
        <authorList>
            <person name="Wibberg D.W."/>
            <person name="Jelonek L.J."/>
            <person name="Rupp O.R."/>
            <person name="Hennig M.H."/>
            <person name="Eikmeyer F.E."/>
            <person name="Goesmann A.G."/>
            <person name="Hartmann A.H."/>
            <person name="Borriss R.B."/>
            <person name="Grosch R.G."/>
            <person name="Puehler A.P."/>
            <person name="Schlueter A.S."/>
        </authorList>
    </citation>
    <scope>NUCLEOTIDE SEQUENCE [LARGE SCALE GENOMIC DNA]</scope>
    <source>
        <strain evidence="3">AG1-IB / isolate 7/3/14</strain>
    </source>
</reference>
<feature type="compositionally biased region" description="Pro residues" evidence="1">
    <location>
        <begin position="26"/>
        <end position="36"/>
    </location>
</feature>
<gene>
    <name evidence="2" type="ORF">BN14_08037</name>
</gene>
<dbReference type="Proteomes" id="UP000012065">
    <property type="component" value="Unassembled WGS sequence"/>
</dbReference>
<evidence type="ECO:0000313" key="2">
    <source>
        <dbReference type="EMBL" id="CCO33948.1"/>
    </source>
</evidence>
<accession>M5C1U8</accession>
<feature type="compositionally biased region" description="Low complexity" evidence="1">
    <location>
        <begin position="199"/>
        <end position="208"/>
    </location>
</feature>
<feature type="region of interest" description="Disordered" evidence="1">
    <location>
        <begin position="151"/>
        <end position="240"/>
    </location>
</feature>
<evidence type="ECO:0000256" key="1">
    <source>
        <dbReference type="SAM" id="MobiDB-lite"/>
    </source>
</evidence>
<feature type="region of interest" description="Disordered" evidence="1">
    <location>
        <begin position="19"/>
        <end position="43"/>
    </location>
</feature>
<proteinExistence type="predicted"/>
<dbReference type="EMBL" id="CAOJ01012374">
    <property type="protein sequence ID" value="CCO33948.1"/>
    <property type="molecule type" value="Genomic_DNA"/>
</dbReference>
<feature type="compositionally biased region" description="Pro residues" evidence="1">
    <location>
        <begin position="214"/>
        <end position="234"/>
    </location>
</feature>
<protein>
    <submittedName>
        <fullName evidence="2">Uncharacterized protein</fullName>
    </submittedName>
</protein>
<sequence>MDIIEDDGLETPEIPDLSEILQGSSAPPPQPSPTLPTPCASGKWATPSTGKWAVRAASEPVGGPKNPLINSLENALSRIPPVATLAGVPASSHLSQWSLRIGFYLEALFSPLSQLKPDSLGSTNNETGLNSLRLTLLDKINTLDALTEQAKMSTPRPCPEACNATSVPPPPPPKSYAHVAAQAVPTSAPAPQASPKPKAPTARKPPSSRNTPGPMLPPPASAGLPPKPSCPVPGPRSGQAPVAAPVRLVIRFGGKAPQELRSVSQPDLFRRISSMLDVHPTHTGVTILGAHWNKSGNVIVSFPPGTPKATLLGLCPDIGLALGLPDSVVMSVDKCWTKLLVSSVPARLLAQAPVFTEADVAISLNCNPVLRDINQPRPV</sequence>
<organism evidence="2 3">
    <name type="scientific">Thanatephorus cucumeris (strain AG1-IB / isolate 7/3/14)</name>
    <name type="common">Lettuce bottom rot fungus</name>
    <name type="synonym">Rhizoctonia solani</name>
    <dbReference type="NCBI Taxonomy" id="1108050"/>
    <lineage>
        <taxon>Eukaryota</taxon>
        <taxon>Fungi</taxon>
        <taxon>Dikarya</taxon>
        <taxon>Basidiomycota</taxon>
        <taxon>Agaricomycotina</taxon>
        <taxon>Agaricomycetes</taxon>
        <taxon>Cantharellales</taxon>
        <taxon>Ceratobasidiaceae</taxon>
        <taxon>Rhizoctonia</taxon>
        <taxon>Rhizoctonia solani AG-1</taxon>
    </lineage>
</organism>
<comment type="caution">
    <text evidence="2">The sequence shown here is derived from an EMBL/GenBank/DDBJ whole genome shotgun (WGS) entry which is preliminary data.</text>
</comment>